<dbReference type="Gene3D" id="3.30.910.20">
    <property type="entry name" value="Skp domain"/>
    <property type="match status" value="1"/>
</dbReference>
<feature type="signal peptide" evidence="4">
    <location>
        <begin position="1"/>
        <end position="23"/>
    </location>
</feature>
<protein>
    <submittedName>
        <fullName evidence="5">Periplasmic chaperone for outer membrane proteins Skp</fullName>
    </submittedName>
</protein>
<gene>
    <name evidence="5" type="ORF">SAMN04488034_10169</name>
</gene>
<feature type="coiled-coil region" evidence="3">
    <location>
        <begin position="42"/>
        <end position="84"/>
    </location>
</feature>
<dbReference type="STRING" id="390640.SAMN04488034_10169"/>
<dbReference type="GO" id="GO:0005829">
    <property type="term" value="C:cytosol"/>
    <property type="evidence" value="ECO:0007669"/>
    <property type="project" value="TreeGrafter"/>
</dbReference>
<dbReference type="SUPFAM" id="SSF111384">
    <property type="entry name" value="OmpH-like"/>
    <property type="match status" value="1"/>
</dbReference>
<dbReference type="AlphaFoldDB" id="A0A1H5H3E1"/>
<dbReference type="RefSeq" id="WP_093110622.1">
    <property type="nucleotide sequence ID" value="NZ_FNGG01000001.1"/>
</dbReference>
<keyword evidence="2 4" id="KW-0732">Signal</keyword>
<sequence length="169" mass="19130">MKQFKTLLIAVALILGATSFTNAQTKVAHIATQELIEQMPSYKAAMNQLEKLQKTYDTEIKDMVTEAQSTMKRYEAEAQTKTDEENAKRATELQQTQRTIGEYRQNAMQELQKKEMELLKPVLEKARTTIQKVARAKGYDYVLDSTTGTGVIMADGYDLMPDVKKELGI</sequence>
<evidence type="ECO:0000256" key="2">
    <source>
        <dbReference type="ARBA" id="ARBA00022729"/>
    </source>
</evidence>
<dbReference type="GO" id="GO:0051082">
    <property type="term" value="F:unfolded protein binding"/>
    <property type="evidence" value="ECO:0007669"/>
    <property type="project" value="InterPro"/>
</dbReference>
<reference evidence="5 6" key="1">
    <citation type="submission" date="2016-10" db="EMBL/GenBank/DDBJ databases">
        <authorList>
            <person name="de Groot N.N."/>
        </authorList>
    </citation>
    <scope>NUCLEOTIDE SEQUENCE [LARGE SCALE GENOMIC DNA]</scope>
    <source>
        <strain evidence="5 6">DSM 23553</strain>
    </source>
</reference>
<dbReference type="EMBL" id="FNUG01000001">
    <property type="protein sequence ID" value="SEE22496.1"/>
    <property type="molecule type" value="Genomic_DNA"/>
</dbReference>
<dbReference type="GO" id="GO:0050821">
    <property type="term" value="P:protein stabilization"/>
    <property type="evidence" value="ECO:0007669"/>
    <property type="project" value="TreeGrafter"/>
</dbReference>
<keyword evidence="6" id="KW-1185">Reference proteome</keyword>
<accession>A0A1H5H3E1</accession>
<organism evidence="5 6">
    <name type="scientific">Salinimicrobium catena</name>
    <dbReference type="NCBI Taxonomy" id="390640"/>
    <lineage>
        <taxon>Bacteria</taxon>
        <taxon>Pseudomonadati</taxon>
        <taxon>Bacteroidota</taxon>
        <taxon>Flavobacteriia</taxon>
        <taxon>Flavobacteriales</taxon>
        <taxon>Flavobacteriaceae</taxon>
        <taxon>Salinimicrobium</taxon>
    </lineage>
</organism>
<dbReference type="PANTHER" id="PTHR35089:SF1">
    <property type="entry name" value="CHAPERONE PROTEIN SKP"/>
    <property type="match status" value="1"/>
</dbReference>
<keyword evidence="3" id="KW-0175">Coiled coil</keyword>
<proteinExistence type="inferred from homology"/>
<evidence type="ECO:0000313" key="6">
    <source>
        <dbReference type="Proteomes" id="UP000199448"/>
    </source>
</evidence>
<feature type="chain" id="PRO_5011502347" evidence="4">
    <location>
        <begin position="24"/>
        <end position="169"/>
    </location>
</feature>
<evidence type="ECO:0000256" key="1">
    <source>
        <dbReference type="ARBA" id="ARBA00009091"/>
    </source>
</evidence>
<dbReference type="InterPro" id="IPR024930">
    <property type="entry name" value="Skp_dom_sf"/>
</dbReference>
<evidence type="ECO:0000256" key="3">
    <source>
        <dbReference type="SAM" id="Coils"/>
    </source>
</evidence>
<evidence type="ECO:0000313" key="5">
    <source>
        <dbReference type="EMBL" id="SEE22496.1"/>
    </source>
</evidence>
<comment type="similarity">
    <text evidence="1">Belongs to the Skp family.</text>
</comment>
<dbReference type="SMART" id="SM00935">
    <property type="entry name" value="OmpH"/>
    <property type="match status" value="1"/>
</dbReference>
<dbReference type="Pfam" id="PF03938">
    <property type="entry name" value="OmpH"/>
    <property type="match status" value="1"/>
</dbReference>
<dbReference type="Proteomes" id="UP000199448">
    <property type="component" value="Unassembled WGS sequence"/>
</dbReference>
<dbReference type="OrthoDB" id="1524711at2"/>
<dbReference type="PANTHER" id="PTHR35089">
    <property type="entry name" value="CHAPERONE PROTEIN SKP"/>
    <property type="match status" value="1"/>
</dbReference>
<dbReference type="InterPro" id="IPR005632">
    <property type="entry name" value="Chaperone_Skp"/>
</dbReference>
<name>A0A1H5H3E1_9FLAO</name>
<evidence type="ECO:0000256" key="4">
    <source>
        <dbReference type="SAM" id="SignalP"/>
    </source>
</evidence>